<dbReference type="EMBL" id="FQXD01000002">
    <property type="protein sequence ID" value="SHG86250.1"/>
    <property type="molecule type" value="Genomic_DNA"/>
</dbReference>
<name>A0A1M5N9R2_9BACI</name>
<accession>A0A1M5N9R2</accession>
<reference evidence="2" key="1">
    <citation type="submission" date="2016-11" db="EMBL/GenBank/DDBJ databases">
        <authorList>
            <person name="Varghese N."/>
            <person name="Submissions S."/>
        </authorList>
    </citation>
    <scope>NUCLEOTIDE SEQUENCE [LARGE SCALE GENOMIC DNA]</scope>
    <source>
        <strain evidence="2">CGMCC 1.6496</strain>
    </source>
</reference>
<dbReference type="RefSeq" id="WP_073005120.1">
    <property type="nucleotide sequence ID" value="NZ_FQXD01000002.1"/>
</dbReference>
<dbReference type="Proteomes" id="UP000184079">
    <property type="component" value="Unassembled WGS sequence"/>
</dbReference>
<evidence type="ECO:0008006" key="3">
    <source>
        <dbReference type="Google" id="ProtNLM"/>
    </source>
</evidence>
<sequence length="543" mass="62447">MRIHQLKEILQLNKLKIPSQQLKKGQIIQGQVIKIYPENKVQIQLGGLRLVAQLQASLTTGKYYYFQVMQADELLKLKALGNEALNANQLLQQLSLKMATNQAELVQQLTKEQISFNREQLQQAFEYMSQYKDKQVQVFMPIMKELIANEWPITEQTTKALHMQKNYPFATQLQKLLHMLPKDSNFSMLRGHLSDLLQPTAENIANSQNQMGKLLSLRNKQVFSLIQSLLDGQDLYSSNTINNLKHYITNNQWFIQNADQILKKWESKLLLTAANQYMFSDDEVSQLKQDVTKVFPTIFAKNVGNGGDFGGLLVQLRALQKSQTYEQLEQIITFSQKFLLTEPKEQFLQLTKRFLQLSGISHENLLVKGESPPTTIKSQLISMLQQTKGGLGEQLQQVLHHLHAVQLSSVQDFDNGFLQAYLQIPALKLGLTNDMEIKFEGKKTETNKLDPNHCRIVFYLELTNIKETVVDMHVQNRNISIHVFNDHIQSRTLPMQFQPLLKKGLKEMNYHLSSISFFALHQGKKAKKVAFNAQSYQGVDYRI</sequence>
<evidence type="ECO:0000313" key="1">
    <source>
        <dbReference type="EMBL" id="SHG86250.1"/>
    </source>
</evidence>
<organism evidence="1 2">
    <name type="scientific">Virgibacillus chiguensis</name>
    <dbReference type="NCBI Taxonomy" id="411959"/>
    <lineage>
        <taxon>Bacteria</taxon>
        <taxon>Bacillati</taxon>
        <taxon>Bacillota</taxon>
        <taxon>Bacilli</taxon>
        <taxon>Bacillales</taxon>
        <taxon>Bacillaceae</taxon>
        <taxon>Virgibacillus</taxon>
    </lineage>
</organism>
<gene>
    <name evidence="1" type="ORF">SAMN05421807_102118</name>
</gene>
<proteinExistence type="predicted"/>
<keyword evidence="2" id="KW-1185">Reference proteome</keyword>
<dbReference type="AlphaFoldDB" id="A0A1M5N9R2"/>
<protein>
    <recommendedName>
        <fullName evidence="3">Hook-length control protein FliK</fullName>
    </recommendedName>
</protein>
<evidence type="ECO:0000313" key="2">
    <source>
        <dbReference type="Proteomes" id="UP000184079"/>
    </source>
</evidence>